<protein>
    <recommendedName>
        <fullName evidence="1">SH3b domain-containing protein</fullName>
    </recommendedName>
</protein>
<feature type="non-terminal residue" evidence="2">
    <location>
        <position position="1"/>
    </location>
</feature>
<name>K1TDF8_9ZZZZ</name>
<dbReference type="EMBL" id="AJWY01007271">
    <property type="protein sequence ID" value="EKC64480.1"/>
    <property type="molecule type" value="Genomic_DNA"/>
</dbReference>
<dbReference type="InterPro" id="IPR003646">
    <property type="entry name" value="SH3-like_bac-type"/>
</dbReference>
<sequence>GLYTVTSSDGGFTIVPKGSDKTLIFTFQEDGTSGMFAVSVPVVTEPEPTSAASIRYEQGEAVQLPEQDAIALSEIIVNASYRQTEPMDDITPYEVDMEGTTYRISLTWSTDTWSATVRGDSGLATLTTKDSCMVAAIIGANDAGGVPARDDASWFGDLSADFSAAAAQMVTTGDINVRSAPSTSSTILVTMPQDSSVAVIGISDEWCEIWYNNQRA</sequence>
<feature type="domain" description="SH3b" evidence="1">
    <location>
        <begin position="174"/>
        <end position="214"/>
    </location>
</feature>
<comment type="caution">
    <text evidence="2">The sequence shown here is derived from an EMBL/GenBank/DDBJ whole genome shotgun (WGS) entry which is preliminary data.</text>
</comment>
<dbReference type="AlphaFoldDB" id="K1TDF8"/>
<accession>K1TDF8</accession>
<gene>
    <name evidence="2" type="ORF">LEA_10797</name>
</gene>
<proteinExistence type="predicted"/>
<evidence type="ECO:0000313" key="2">
    <source>
        <dbReference type="EMBL" id="EKC64480.1"/>
    </source>
</evidence>
<evidence type="ECO:0000259" key="1">
    <source>
        <dbReference type="Pfam" id="PF08239"/>
    </source>
</evidence>
<feature type="non-terminal residue" evidence="2">
    <location>
        <position position="216"/>
    </location>
</feature>
<organism evidence="2">
    <name type="scientific">human gut metagenome</name>
    <dbReference type="NCBI Taxonomy" id="408170"/>
    <lineage>
        <taxon>unclassified sequences</taxon>
        <taxon>metagenomes</taxon>
        <taxon>organismal metagenomes</taxon>
    </lineage>
</organism>
<dbReference type="Pfam" id="PF08239">
    <property type="entry name" value="SH3_3"/>
    <property type="match status" value="1"/>
</dbReference>
<dbReference type="Gene3D" id="2.30.30.40">
    <property type="entry name" value="SH3 Domains"/>
    <property type="match status" value="1"/>
</dbReference>
<reference evidence="2" key="1">
    <citation type="journal article" date="2013" name="Environ. Microbiol.">
        <title>Microbiota from the distal guts of lean and obese adolescents exhibit partial functional redundancy besides clear differences in community structure.</title>
        <authorList>
            <person name="Ferrer M."/>
            <person name="Ruiz A."/>
            <person name="Lanza F."/>
            <person name="Haange S.B."/>
            <person name="Oberbach A."/>
            <person name="Till H."/>
            <person name="Bargiela R."/>
            <person name="Campoy C."/>
            <person name="Segura M.T."/>
            <person name="Richter M."/>
            <person name="von Bergen M."/>
            <person name="Seifert J."/>
            <person name="Suarez A."/>
        </authorList>
    </citation>
    <scope>NUCLEOTIDE SEQUENCE</scope>
</reference>